<accession>A0A3S9QLT2</accession>
<feature type="signal peptide" evidence="2">
    <location>
        <begin position="1"/>
        <end position="37"/>
    </location>
</feature>
<name>A0A3S9QLT2_9ACTO</name>
<evidence type="ECO:0000313" key="5">
    <source>
        <dbReference type="EMBL" id="AZR06911.1"/>
    </source>
</evidence>
<feature type="domain" description="SpaA-like prealbumin fold" evidence="4">
    <location>
        <begin position="969"/>
        <end position="1054"/>
    </location>
</feature>
<organism evidence="5 6">
    <name type="scientific">Trueperella pyogenes</name>
    <dbReference type="NCBI Taxonomy" id="1661"/>
    <lineage>
        <taxon>Bacteria</taxon>
        <taxon>Bacillati</taxon>
        <taxon>Actinomycetota</taxon>
        <taxon>Actinomycetes</taxon>
        <taxon>Actinomycetales</taxon>
        <taxon>Actinomycetaceae</taxon>
        <taxon>Trueperella</taxon>
    </lineage>
</organism>
<protein>
    <submittedName>
        <fullName evidence="5">DUF11 domain-containing protein</fullName>
    </submittedName>
</protein>
<dbReference type="InterPro" id="IPR018247">
    <property type="entry name" value="EF_Hand_1_Ca_BS"/>
</dbReference>
<dbReference type="RefSeq" id="WP_126920169.1">
    <property type="nucleotide sequence ID" value="NZ_JBAGMI010000003.1"/>
</dbReference>
<keyword evidence="1" id="KW-1133">Transmembrane helix</keyword>
<dbReference type="InterPro" id="IPR001434">
    <property type="entry name" value="OmcB-like_DUF11"/>
</dbReference>
<gene>
    <name evidence="5" type="ORF">EBQ10_06120</name>
</gene>
<keyword evidence="1" id="KW-0472">Membrane</keyword>
<dbReference type="InterPro" id="IPR041033">
    <property type="entry name" value="SpaA_PFL_dom_1"/>
</dbReference>
<reference evidence="5 6" key="1">
    <citation type="submission" date="2018-11" db="EMBL/GenBank/DDBJ databases">
        <title>Multidrug-resistant genes are associated with an 42-kb island TGI1 carrying a complex class 1 integron in a Trueperella pyogenes.</title>
        <authorList>
            <person name="Dong W."/>
        </authorList>
    </citation>
    <scope>NUCLEOTIDE SEQUENCE [LARGE SCALE GENOMIC DNA]</scope>
    <source>
        <strain evidence="5 6">TP4</strain>
    </source>
</reference>
<evidence type="ECO:0000313" key="6">
    <source>
        <dbReference type="Proteomes" id="UP000275951"/>
    </source>
</evidence>
<dbReference type="NCBIfam" id="TIGR01451">
    <property type="entry name" value="B_ant_repeat"/>
    <property type="match status" value="1"/>
</dbReference>
<evidence type="ECO:0000259" key="4">
    <source>
        <dbReference type="Pfam" id="PF17802"/>
    </source>
</evidence>
<dbReference type="Pfam" id="PF01345">
    <property type="entry name" value="DUF11"/>
    <property type="match status" value="1"/>
</dbReference>
<feature type="chain" id="PRO_5019030220" evidence="2">
    <location>
        <begin position="38"/>
        <end position="1121"/>
    </location>
</feature>
<keyword evidence="2" id="KW-0732">Signal</keyword>
<dbReference type="PROSITE" id="PS00018">
    <property type="entry name" value="EF_HAND_1"/>
    <property type="match status" value="1"/>
</dbReference>
<keyword evidence="1" id="KW-0812">Transmembrane</keyword>
<dbReference type="Gene3D" id="2.60.40.10">
    <property type="entry name" value="Immunoglobulins"/>
    <property type="match status" value="1"/>
</dbReference>
<dbReference type="EMBL" id="CP033905">
    <property type="protein sequence ID" value="AZR06911.1"/>
    <property type="molecule type" value="Genomic_DNA"/>
</dbReference>
<dbReference type="AlphaFoldDB" id="A0A3S9QLT2"/>
<feature type="transmembrane region" description="Helical" evidence="1">
    <location>
        <begin position="1086"/>
        <end position="1103"/>
    </location>
</feature>
<dbReference type="NCBIfam" id="TIGR01167">
    <property type="entry name" value="LPXTG_anchor"/>
    <property type="match status" value="1"/>
</dbReference>
<evidence type="ECO:0000259" key="3">
    <source>
        <dbReference type="Pfam" id="PF01345"/>
    </source>
</evidence>
<evidence type="ECO:0000256" key="1">
    <source>
        <dbReference type="SAM" id="Phobius"/>
    </source>
</evidence>
<feature type="domain" description="DUF11" evidence="3">
    <location>
        <begin position="503"/>
        <end position="601"/>
    </location>
</feature>
<evidence type="ECO:0000256" key="2">
    <source>
        <dbReference type="SAM" id="SignalP"/>
    </source>
</evidence>
<dbReference type="InterPro" id="IPR013783">
    <property type="entry name" value="Ig-like_fold"/>
</dbReference>
<dbReference type="Pfam" id="PF17802">
    <property type="entry name" value="SpaA"/>
    <property type="match status" value="1"/>
</dbReference>
<sequence length="1121" mass="119701">MASSKAATFRWLSTIALMTLCLALVVGMLPRIQTAHAAPEVTTPKVAAAGGNEASSSDGRIKVSVTANPTEVPAGGGEVTFTYTVTNTRKDISAHDLYWLGNQAGAVYFQSTSSNVCNDIQWSGDYRQVSSGEYLLPEGGTATGTCKTTITQDTTNKFEAKVYDYYRKPSSATVDTSVSVKFSGGASELQCEGLWFSSGSPKQKHDSYGAMGTISLSPGYATEKKLGFEAIETESKSFPSEKKPMNGSAALAVDPKKPGDVYFIPRLTEKNVSLINETFNASPGGLWKYDVKTGKSEMVTSYEVTPASPRLGAAPDGSLWAVDSAEGKLHRFDPLTKRWDPSKPIRLGKIPSGSNGTDLQYTFGRKPESQALDSGDLTFDGLGNMWIIGSNAGTNKAYLFTISKENLQRDSAADATMVGYMGQGRFNGIAFGPDGTLYASTREDDLGENKGKGGLWRIDKTTGTSERLGAIPYSTEDLGSCSLPKPVLQIEKKANLPDGQTGIADGGQIEYNVTIKNTGNLEATGVNFKDTLTDHKMSIIPGSATLNGENWDVDFTHNEALVKSEKALFPGTVAAGDAATIKFRVKAEPGQTKVCNSAVVNFTGNPGRKGILSDDPNTPVSNDSTCTPVYTPAIGLDKKGVDITATGSGSLNPKTTISNKDNRVRYLYFVSVDPNQPKGMNRNDEGFLVEPLPGKPEQKRGSEELSHINVSDDQCKDVEQIFREGTQGKVNIGDRNGDGKLQPDEIWQYQCTQALPLNKVTTNKATVTATSVQSSTPLKDTDTWTVEPVGFKVKKTAKVTGENGVVKWEPTGSPIKLDDKLRGTATYRVTVTNTGLVDTAAPAVKDVFTTPKGFVIDKLSWAEVDEAGHAGQSTPLGEDKQLPKVRIAPGASKTYEITAEVSVKDATQVDWEKVGQCKTDNAGNSEYGLFNRVTMPHDDDGDENNDACVPVTSPLLTMSVTKLGNNCDTDKQSCELAGASFALYNVDPTSAEAKPLADGVVVDASKPSRFTSKGLTAGTYWLVETAAPNGHVLMAEPVKFQLAFDGIKILSTTTNASVASDDKFNVRVVDQTAGELPQAGGDGPTAFILMGLMLVAIGSVSYLKTTGYGPTWGRNRKHSRS</sequence>
<dbReference type="SUPFAM" id="SSF75011">
    <property type="entry name" value="3-carboxy-cis,cis-mucoante lactonizing enzyme"/>
    <property type="match status" value="1"/>
</dbReference>
<dbReference type="GO" id="GO:0005975">
    <property type="term" value="P:carbohydrate metabolic process"/>
    <property type="evidence" value="ECO:0007669"/>
    <property type="project" value="UniProtKB-ARBA"/>
</dbReference>
<proteinExistence type="predicted"/>
<dbReference type="Proteomes" id="UP000275951">
    <property type="component" value="Chromosome"/>
</dbReference>
<dbReference type="InterPro" id="IPR047589">
    <property type="entry name" value="DUF11_rpt"/>
</dbReference>